<evidence type="ECO:0000313" key="9">
    <source>
        <dbReference type="RefSeq" id="XP_008698542.2"/>
    </source>
</evidence>
<evidence type="ECO:0000256" key="4">
    <source>
        <dbReference type="ARBA" id="ARBA00023186"/>
    </source>
</evidence>
<keyword evidence="2" id="KW-0472">Membrane</keyword>
<evidence type="ECO:0000256" key="2">
    <source>
        <dbReference type="ARBA" id="ARBA00023136"/>
    </source>
</evidence>
<evidence type="ECO:0000256" key="1">
    <source>
        <dbReference type="ARBA" id="ARBA00004635"/>
    </source>
</evidence>
<evidence type="ECO:0000256" key="5">
    <source>
        <dbReference type="ARBA" id="ARBA00023288"/>
    </source>
</evidence>
<keyword evidence="5" id="KW-0449">Lipoprotein</keyword>
<proteinExistence type="predicted"/>
<protein>
    <submittedName>
        <fullName evidence="9">LOW QUALITY PROTEIN: dnaJ homolog subfamily C member 5G</fullName>
    </submittedName>
</protein>
<evidence type="ECO:0000259" key="7">
    <source>
        <dbReference type="PROSITE" id="PS50076"/>
    </source>
</evidence>
<dbReference type="InterPro" id="IPR036869">
    <property type="entry name" value="J_dom_sf"/>
</dbReference>
<keyword evidence="4" id="KW-0143">Chaperone</keyword>
<dbReference type="PANTHER" id="PTHR44027">
    <property type="entry name" value="DNAJ HOMOLOG SUBFAMILY C MEMBER 5 HOMOLOG"/>
    <property type="match status" value="1"/>
</dbReference>
<feature type="domain" description="J" evidence="7">
    <location>
        <begin position="35"/>
        <end position="117"/>
    </location>
</feature>
<keyword evidence="3" id="KW-0564">Palmitate</keyword>
<dbReference type="AlphaFoldDB" id="A0A384CUL4"/>
<name>A0A384CUL4_URSMA</name>
<evidence type="ECO:0000256" key="6">
    <source>
        <dbReference type="SAM" id="MobiDB-lite"/>
    </source>
</evidence>
<dbReference type="InterPro" id="IPR051434">
    <property type="entry name" value="DnaJ_C_subfamily_member5"/>
</dbReference>
<comment type="subcellular location">
    <subcellularLocation>
        <location evidence="1">Membrane</location>
        <topology evidence="1">Lipid-anchor</topology>
    </subcellularLocation>
</comment>
<dbReference type="CDD" id="cd06257">
    <property type="entry name" value="DnaJ"/>
    <property type="match status" value="1"/>
</dbReference>
<dbReference type="Proteomes" id="UP000261680">
    <property type="component" value="Unplaced"/>
</dbReference>
<dbReference type="CTD" id="285126"/>
<dbReference type="Pfam" id="PF00226">
    <property type="entry name" value="DnaJ"/>
    <property type="match status" value="1"/>
</dbReference>
<reference evidence="9" key="1">
    <citation type="submission" date="2025-08" db="UniProtKB">
        <authorList>
            <consortium name="RefSeq"/>
        </authorList>
    </citation>
    <scope>IDENTIFICATION</scope>
    <source>
        <tissue evidence="9">Whole blood</tissue>
    </source>
</reference>
<dbReference type="PRINTS" id="PR00625">
    <property type="entry name" value="JDOMAIN"/>
</dbReference>
<dbReference type="Gene3D" id="1.10.287.110">
    <property type="entry name" value="DnaJ domain"/>
    <property type="match status" value="1"/>
</dbReference>
<dbReference type="RefSeq" id="XP_008698542.2">
    <property type="nucleotide sequence ID" value="XM_008700320.2"/>
</dbReference>
<dbReference type="KEGG" id="umr:103671648"/>
<organism evidence="8 9">
    <name type="scientific">Ursus maritimus</name>
    <name type="common">Polar bear</name>
    <name type="synonym">Thalarctos maritimus</name>
    <dbReference type="NCBI Taxonomy" id="29073"/>
    <lineage>
        <taxon>Eukaryota</taxon>
        <taxon>Metazoa</taxon>
        <taxon>Chordata</taxon>
        <taxon>Craniata</taxon>
        <taxon>Vertebrata</taxon>
        <taxon>Euteleostomi</taxon>
        <taxon>Mammalia</taxon>
        <taxon>Eutheria</taxon>
        <taxon>Laurasiatheria</taxon>
        <taxon>Carnivora</taxon>
        <taxon>Caniformia</taxon>
        <taxon>Ursidae</taxon>
        <taxon>Ursus</taxon>
    </lineage>
</organism>
<dbReference type="PANTHER" id="PTHR44027:SF2">
    <property type="entry name" value="DNAJ HOMOLOG SUBFAMILY C MEMBER 5G"/>
    <property type="match status" value="1"/>
</dbReference>
<dbReference type="SUPFAM" id="SSF46565">
    <property type="entry name" value="Chaperone J-domain"/>
    <property type="match status" value="1"/>
</dbReference>
<evidence type="ECO:0000313" key="8">
    <source>
        <dbReference type="Proteomes" id="UP000261680"/>
    </source>
</evidence>
<keyword evidence="8" id="KW-1185">Reference proteome</keyword>
<dbReference type="InterPro" id="IPR018253">
    <property type="entry name" value="DnaJ_domain_CS"/>
</dbReference>
<dbReference type="STRING" id="29073.ENSUMAP00000028051"/>
<feature type="region of interest" description="Disordered" evidence="6">
    <location>
        <begin position="181"/>
        <end position="208"/>
    </location>
</feature>
<dbReference type="SMART" id="SM00271">
    <property type="entry name" value="DnaJ"/>
    <property type="match status" value="1"/>
</dbReference>
<dbReference type="PROSITE" id="PS00636">
    <property type="entry name" value="DNAJ_1"/>
    <property type="match status" value="1"/>
</dbReference>
<dbReference type="PROSITE" id="PS50076">
    <property type="entry name" value="DNAJ_2"/>
    <property type="match status" value="1"/>
</dbReference>
<dbReference type="GO" id="GO:0005737">
    <property type="term" value="C:cytoplasm"/>
    <property type="evidence" value="ECO:0007669"/>
    <property type="project" value="UniProtKB-ARBA"/>
</dbReference>
<accession>A0A384CUL4</accession>
<dbReference type="OrthoDB" id="445556at2759"/>
<dbReference type="InterPro" id="IPR001623">
    <property type="entry name" value="DnaJ_domain"/>
</dbReference>
<dbReference type="GeneID" id="103671648"/>
<dbReference type="GO" id="GO:0016020">
    <property type="term" value="C:membrane"/>
    <property type="evidence" value="ECO:0007669"/>
    <property type="project" value="UniProtKB-SubCell"/>
</dbReference>
<sequence>MALPVEILKNGSSPLTQIMAHLDEAARQLSKTGTTLYAVLELKKGASPEDIKKAYSHFPIISPHPPFGYCLGRKLALKYHPDKNPGDAQAAEIFKEINTAHSILSDPKKRKIYDRHGSLGIYIYDHFGEEGVTYYFTMNSCWFKTLVLLCALLTCCCCCCCCCFCCGTLKPPSEDVARRYQQNVQNQPPRAGNKRNFRRDQDDSEDDF</sequence>
<gene>
    <name evidence="9" type="primary">DNAJC5G</name>
</gene>
<evidence type="ECO:0000256" key="3">
    <source>
        <dbReference type="ARBA" id="ARBA00023139"/>
    </source>
</evidence>